<name>A0A1G7GAC6_9DEIN</name>
<dbReference type="Gene3D" id="1.10.490.110">
    <property type="entry name" value="Uncharacterized conserved protein DUF2267"/>
    <property type="match status" value="1"/>
</dbReference>
<keyword evidence="2" id="KW-1185">Reference proteome</keyword>
<dbReference type="STRING" id="482827.SAMN04488243_11318"/>
<dbReference type="AlphaFoldDB" id="A0A1G7GAC6"/>
<dbReference type="InterPro" id="IPR038282">
    <property type="entry name" value="DUF2267_sf"/>
</dbReference>
<dbReference type="InterPro" id="IPR018727">
    <property type="entry name" value="DUF2267"/>
</dbReference>
<proteinExistence type="predicted"/>
<dbReference type="Pfam" id="PF10025">
    <property type="entry name" value="DUF2267"/>
    <property type="match status" value="1"/>
</dbReference>
<reference evidence="2" key="1">
    <citation type="submission" date="2016-10" db="EMBL/GenBank/DDBJ databases">
        <authorList>
            <person name="Varghese N."/>
            <person name="Submissions S."/>
        </authorList>
    </citation>
    <scope>NUCLEOTIDE SEQUENCE [LARGE SCALE GENOMIC DNA]</scope>
    <source>
        <strain evidence="2">CGMCC 1.6992</strain>
    </source>
</reference>
<protein>
    <submittedName>
        <fullName evidence="1">Uncharacterized conserved protein</fullName>
    </submittedName>
</protein>
<evidence type="ECO:0000313" key="2">
    <source>
        <dbReference type="Proteomes" id="UP000199446"/>
    </source>
</evidence>
<gene>
    <name evidence="1" type="ORF">SAMN04488243_11318</name>
</gene>
<organism evidence="1 2">
    <name type="scientific">Thermus arciformis</name>
    <dbReference type="NCBI Taxonomy" id="482827"/>
    <lineage>
        <taxon>Bacteria</taxon>
        <taxon>Thermotogati</taxon>
        <taxon>Deinococcota</taxon>
        <taxon>Deinococci</taxon>
        <taxon>Thermales</taxon>
        <taxon>Thermaceae</taxon>
        <taxon>Thermus</taxon>
    </lineage>
</organism>
<evidence type="ECO:0000313" key="1">
    <source>
        <dbReference type="EMBL" id="SDE85025.1"/>
    </source>
</evidence>
<sequence length="53" mass="5729">MAQELKTPSGPAVDPEAAAQAVFKALAQKISEGELEDIRGLLPKEVRELWPQA</sequence>
<dbReference type="EMBL" id="FNBC01000013">
    <property type="protein sequence ID" value="SDE85025.1"/>
    <property type="molecule type" value="Genomic_DNA"/>
</dbReference>
<accession>A0A1G7GAC6</accession>
<dbReference type="Proteomes" id="UP000199446">
    <property type="component" value="Unassembled WGS sequence"/>
</dbReference>